<dbReference type="InterPro" id="IPR004007">
    <property type="entry name" value="DhaL_dom"/>
</dbReference>
<dbReference type="AlphaFoldDB" id="A0A1H0R7R7"/>
<dbReference type="PANTHER" id="PTHR33434">
    <property type="entry name" value="DEGV DOMAIN-CONTAINING PROTEIN DR_1986-RELATED"/>
    <property type="match status" value="1"/>
</dbReference>
<dbReference type="Pfam" id="PF02734">
    <property type="entry name" value="Dak2"/>
    <property type="match status" value="1"/>
</dbReference>
<dbReference type="Pfam" id="PF21645">
    <property type="entry name" value="FakA-like_M"/>
    <property type="match status" value="1"/>
</dbReference>
<dbReference type="InterPro" id="IPR036117">
    <property type="entry name" value="DhaL_dom_sf"/>
</dbReference>
<dbReference type="InterPro" id="IPR050270">
    <property type="entry name" value="DegV_domain_contain"/>
</dbReference>
<dbReference type="InterPro" id="IPR033470">
    <property type="entry name" value="FakA-like_C"/>
</dbReference>
<dbReference type="GO" id="GO:0004371">
    <property type="term" value="F:glycerone kinase activity"/>
    <property type="evidence" value="ECO:0007669"/>
    <property type="project" value="InterPro"/>
</dbReference>
<dbReference type="RefSeq" id="WP_074572034.1">
    <property type="nucleotide sequence ID" value="NZ_FNJQ01000011.1"/>
</dbReference>
<gene>
    <name evidence="2" type="ORF">SAMN05216366_11110</name>
</gene>
<dbReference type="GO" id="GO:0006071">
    <property type="term" value="P:glycerol metabolic process"/>
    <property type="evidence" value="ECO:0007669"/>
    <property type="project" value="InterPro"/>
</dbReference>
<dbReference type="PANTHER" id="PTHR33434:SF4">
    <property type="entry name" value="PHOSPHATASE PROTEIN"/>
    <property type="match status" value="1"/>
</dbReference>
<dbReference type="SUPFAM" id="SSF101473">
    <property type="entry name" value="DhaL-like"/>
    <property type="match status" value="1"/>
</dbReference>
<evidence type="ECO:0000313" key="3">
    <source>
        <dbReference type="Proteomes" id="UP000182412"/>
    </source>
</evidence>
<accession>A0A1H0R7R7</accession>
<dbReference type="SMART" id="SM01121">
    <property type="entry name" value="Dak1_2"/>
    <property type="match status" value="1"/>
</dbReference>
<dbReference type="SMART" id="SM01120">
    <property type="entry name" value="Dak2"/>
    <property type="match status" value="1"/>
</dbReference>
<dbReference type="PROSITE" id="PS51480">
    <property type="entry name" value="DHAL"/>
    <property type="match status" value="1"/>
</dbReference>
<reference evidence="2 3" key="1">
    <citation type="submission" date="2016-10" db="EMBL/GenBank/DDBJ databases">
        <authorList>
            <person name="de Groot N.N."/>
        </authorList>
    </citation>
    <scope>NUCLEOTIDE SEQUENCE [LARGE SCALE GENOMIC DNA]</scope>
    <source>
        <strain evidence="2 3">S137</strain>
    </source>
</reference>
<dbReference type="OrthoDB" id="9760324at2"/>
<organism evidence="2 3">
    <name type="scientific">Selenomonas ruminantium</name>
    <dbReference type="NCBI Taxonomy" id="971"/>
    <lineage>
        <taxon>Bacteria</taxon>
        <taxon>Bacillati</taxon>
        <taxon>Bacillota</taxon>
        <taxon>Negativicutes</taxon>
        <taxon>Selenomonadales</taxon>
        <taxon>Selenomonadaceae</taxon>
        <taxon>Selenomonas</taxon>
    </lineage>
</organism>
<sequence length="418" mass="45146">MTGNREVITGSDFKRMVSGAYSEFLLEYEEINRMQGAGSMPGTHVLRTMGAAIMPLKDAKDDSIGGLARRVASGALFGARGSAGVVLAQMFRGLGKGLLGKHNATSTEFGKAFQYGILYAQRVIPEQPERPIITLAKEVAKGAYHAVRANKPISEILETAIAAGERALAKIGEEDAGARIMFAFLQGCLKGLDGNFVSPAVSLSLGLEAQQAGLPDPRFDVVRPYCVRFSVKNVQVDMKELEAHLKEFSSFALVERAATGVDVHLHTDHPGKVIEQAIGWGPLKGIHVTNMSEPHSLSAHDAVMKVALLAVAENKVQAKELQEQGVQILVTGSEAESPSVAELVNAAHSDLAYAYVMVAWNRDFWQAFRQVKRLLGERIELVLCKSKQQQAAAIKAFDPNLTAVENAIVMREAAEEAK</sequence>
<feature type="domain" description="DhaL" evidence="1">
    <location>
        <begin position="8"/>
        <end position="190"/>
    </location>
</feature>
<dbReference type="Pfam" id="PF13684">
    <property type="entry name" value="FakA-like_C"/>
    <property type="match status" value="1"/>
</dbReference>
<evidence type="ECO:0000313" key="2">
    <source>
        <dbReference type="EMBL" id="SDP25531.1"/>
    </source>
</evidence>
<protein>
    <recommendedName>
        <fullName evidence="1">DhaL domain-containing protein</fullName>
    </recommendedName>
</protein>
<proteinExistence type="predicted"/>
<name>A0A1H0R7R7_SELRU</name>
<evidence type="ECO:0000259" key="1">
    <source>
        <dbReference type="PROSITE" id="PS51480"/>
    </source>
</evidence>
<dbReference type="Proteomes" id="UP000182412">
    <property type="component" value="Unassembled WGS sequence"/>
</dbReference>
<dbReference type="InterPro" id="IPR048394">
    <property type="entry name" value="FakA-like_M"/>
</dbReference>
<dbReference type="Gene3D" id="1.25.40.340">
    <property type="match status" value="1"/>
</dbReference>
<dbReference type="EMBL" id="FNJQ01000011">
    <property type="protein sequence ID" value="SDP25531.1"/>
    <property type="molecule type" value="Genomic_DNA"/>
</dbReference>